<proteinExistence type="predicted"/>
<evidence type="ECO:0000313" key="2">
    <source>
        <dbReference type="Proteomes" id="UP000782475"/>
    </source>
</evidence>
<keyword evidence="2" id="KW-1185">Reference proteome</keyword>
<dbReference type="Proteomes" id="UP000782475">
    <property type="component" value="Unassembled WGS sequence"/>
</dbReference>
<accession>A0ACC5VP19</accession>
<organism evidence="1 2">
    <name type="scientific">Stutzerimonas chloritidismutans</name>
    <name type="common">Pseudomonas chloritidismutans</name>
    <dbReference type="NCBI Taxonomy" id="203192"/>
    <lineage>
        <taxon>Bacteria</taxon>
        <taxon>Pseudomonadati</taxon>
        <taxon>Pseudomonadota</taxon>
        <taxon>Gammaproteobacteria</taxon>
        <taxon>Pseudomonadales</taxon>
        <taxon>Pseudomonadaceae</taxon>
        <taxon>Stutzerimonas</taxon>
    </lineage>
</organism>
<evidence type="ECO:0000313" key="1">
    <source>
        <dbReference type="EMBL" id="MBX7274124.1"/>
    </source>
</evidence>
<keyword evidence="1" id="KW-0808">Transferase</keyword>
<reference evidence="1 2" key="1">
    <citation type="journal article" date="2021" name="Appl. Microbiol. Biotechnol.">
        <title>Biotechnological applications of marine bacteria in bioremediation of environments polluted with hydrocarbons and plastics.</title>
        <authorList>
            <person name="Muriel-Millan L.F."/>
            <person name="Millan-Lopez S."/>
            <person name="Pardo-Lopez L."/>
        </authorList>
    </citation>
    <scope>NUCLEOTIDE SEQUENCE [LARGE SCALE GENOMIC DNA]</scope>
    <source>
        <strain evidence="1 2">GOM4</strain>
    </source>
</reference>
<dbReference type="EMBL" id="JAHHFP010000024">
    <property type="protein sequence ID" value="MBX7274124.1"/>
    <property type="molecule type" value="Genomic_DNA"/>
</dbReference>
<sequence length="349" mass="38572">MQVADFFFQLPDALIARHPLAERRASRLLVLEGETGKLSHRNFADLLDHVRPGDLMVFNNTRVIPARLFGQKATGGKLEILVERVVGNRSVLAHVRSSKSPKAGSKILLDGGGEAEMIARHDALFELEFDEDVLPLLERIGHMPLPPYIDRPDDAADRERYQTVYAQRAGAVAAPTAGLHFDEALLQTLRESGVETAYVTLHVGAGTFQPVRVERIEEHHMHREWLEVGQDVVDAVAACRSRGGRVIAVGTTSVRSLETAARDGELKPFSGDTDIFIYPGKSFHVVDALVTNFHLPESTLLMLVSAFAGYPETMAAYAEAVAQRYRFFSYGDAMFITRNPAPRGPEETQ</sequence>
<protein>
    <submittedName>
        <fullName evidence="1">tRNA preQ1(34) S-adenosylmethionine ribosyltransferase-isomerase QueA</fullName>
        <ecNumber evidence="1">2.4.99.17</ecNumber>
    </submittedName>
</protein>
<comment type="caution">
    <text evidence="1">The sequence shown here is derived from an EMBL/GenBank/DDBJ whole genome shotgun (WGS) entry which is preliminary data.</text>
</comment>
<keyword evidence="1" id="KW-0328">Glycosyltransferase</keyword>
<name>A0ACC5VP19_STUCH</name>
<dbReference type="EC" id="2.4.99.17" evidence="1"/>
<gene>
    <name evidence="1" type="primary">queA</name>
    <name evidence="1" type="ORF">KJJ99_20240</name>
</gene>